<name>A0ACC5QZB6_9HYPH</name>
<evidence type="ECO:0000313" key="1">
    <source>
        <dbReference type="EMBL" id="MBK1865730.1"/>
    </source>
</evidence>
<organism evidence="1 2">
    <name type="scientific">Taklimakanibacter albus</name>
    <dbReference type="NCBI Taxonomy" id="2800327"/>
    <lineage>
        <taxon>Bacteria</taxon>
        <taxon>Pseudomonadati</taxon>
        <taxon>Pseudomonadota</taxon>
        <taxon>Alphaproteobacteria</taxon>
        <taxon>Hyphomicrobiales</taxon>
        <taxon>Aestuariivirgaceae</taxon>
        <taxon>Taklimakanibacter</taxon>
    </lineage>
</organism>
<reference evidence="1" key="1">
    <citation type="submission" date="2021-01" db="EMBL/GenBank/DDBJ databases">
        <authorList>
            <person name="Sun Q."/>
        </authorList>
    </citation>
    <scope>NUCLEOTIDE SEQUENCE</scope>
    <source>
        <strain evidence="1">YIM B02566</strain>
    </source>
</reference>
<dbReference type="EMBL" id="JAENHL010000006">
    <property type="protein sequence ID" value="MBK1865730.1"/>
    <property type="molecule type" value="Genomic_DNA"/>
</dbReference>
<accession>A0ACC5QZB6</accession>
<sequence length="236" mass="27031">MPAHAKAPVSTTEDVRAVRYGDHLAADLDTRVFASKGDRTKYRLKVAAAQALEEIGYQDVKVSDICKYSSVALGTFYVYYRDKNEIAIEVVMDFVEYLYEQARKVGRGTGEYEAILNTNRFFIAAYMVNPGLMQCHVQLQSQLAEFREVWRPRHLRWIENLARSITRRGNYKENMPGSPQAVAHALEAMVFHYLYAVIVSRNPLVEGEDPAHAEDLAQMLSTLWYRAVYCKDPPKR</sequence>
<keyword evidence="2" id="KW-1185">Reference proteome</keyword>
<gene>
    <name evidence="1" type="ORF">JHL16_05150</name>
</gene>
<proteinExistence type="predicted"/>
<protein>
    <submittedName>
        <fullName evidence="1">TetR/AcrR family transcriptional regulator</fullName>
    </submittedName>
</protein>
<evidence type="ECO:0000313" key="2">
    <source>
        <dbReference type="Proteomes" id="UP000616151"/>
    </source>
</evidence>
<dbReference type="Proteomes" id="UP000616151">
    <property type="component" value="Unassembled WGS sequence"/>
</dbReference>
<comment type="caution">
    <text evidence="1">The sequence shown here is derived from an EMBL/GenBank/DDBJ whole genome shotgun (WGS) entry which is preliminary data.</text>
</comment>